<accession>A0A8T4KXB7</accession>
<comment type="subcellular location">
    <subcellularLocation>
        <location evidence="1">Membrane</location>
        <topology evidence="1">Multi-pass membrane protein</topology>
    </subcellularLocation>
</comment>
<comment type="caution">
    <text evidence="7">The sequence shown here is derived from an EMBL/GenBank/DDBJ whole genome shotgun (WGS) entry which is preliminary data.</text>
</comment>
<feature type="transmembrane region" description="Helical" evidence="6">
    <location>
        <begin position="6"/>
        <end position="22"/>
    </location>
</feature>
<dbReference type="PANTHER" id="PTHR13353:SF5">
    <property type="entry name" value="TRANSMEMBRANE PROTEIN 19"/>
    <property type="match status" value="1"/>
</dbReference>
<name>A0A8T4KXB7_9ARCH</name>
<feature type="transmembrane region" description="Helical" evidence="6">
    <location>
        <begin position="55"/>
        <end position="74"/>
    </location>
</feature>
<evidence type="ECO:0000313" key="7">
    <source>
        <dbReference type="EMBL" id="MBS3058704.1"/>
    </source>
</evidence>
<feature type="transmembrane region" description="Helical" evidence="6">
    <location>
        <begin position="86"/>
        <end position="103"/>
    </location>
</feature>
<evidence type="ECO:0000256" key="6">
    <source>
        <dbReference type="SAM" id="Phobius"/>
    </source>
</evidence>
<evidence type="ECO:0000256" key="5">
    <source>
        <dbReference type="ARBA" id="ARBA00023136"/>
    </source>
</evidence>
<proteinExistence type="inferred from homology"/>
<dbReference type="Pfam" id="PF01940">
    <property type="entry name" value="DUF92"/>
    <property type="match status" value="1"/>
</dbReference>
<feature type="transmembrane region" description="Helical" evidence="6">
    <location>
        <begin position="178"/>
        <end position="199"/>
    </location>
</feature>
<keyword evidence="5 6" id="KW-0472">Membrane</keyword>
<comment type="similarity">
    <text evidence="2">Belongs to the TMEM19 family.</text>
</comment>
<dbReference type="Proteomes" id="UP000680185">
    <property type="component" value="Unassembled WGS sequence"/>
</dbReference>
<feature type="transmembrane region" description="Helical" evidence="6">
    <location>
        <begin position="149"/>
        <end position="172"/>
    </location>
</feature>
<gene>
    <name evidence="7" type="ORF">J4478_04880</name>
</gene>
<keyword evidence="4 6" id="KW-1133">Transmembrane helix</keyword>
<evidence type="ECO:0000256" key="4">
    <source>
        <dbReference type="ARBA" id="ARBA00022989"/>
    </source>
</evidence>
<reference evidence="7" key="1">
    <citation type="submission" date="2021-03" db="EMBL/GenBank/DDBJ databases">
        <authorList>
            <person name="Jaffe A."/>
        </authorList>
    </citation>
    <scope>NUCLEOTIDE SEQUENCE</scope>
    <source>
        <strain evidence="7">RIFCSPLOWO2_01_FULL_43_13</strain>
    </source>
</reference>
<evidence type="ECO:0000256" key="1">
    <source>
        <dbReference type="ARBA" id="ARBA00004141"/>
    </source>
</evidence>
<dbReference type="PANTHER" id="PTHR13353">
    <property type="entry name" value="TRANSMEMBRANE PROTEIN 19"/>
    <property type="match status" value="1"/>
</dbReference>
<evidence type="ECO:0000256" key="3">
    <source>
        <dbReference type="ARBA" id="ARBA00022692"/>
    </source>
</evidence>
<reference evidence="7" key="2">
    <citation type="submission" date="2021-05" db="EMBL/GenBank/DDBJ databases">
        <title>Protein family content uncovers lineage relationships and bacterial pathway maintenance mechanisms in DPANN archaea.</title>
        <authorList>
            <person name="Castelle C.J."/>
            <person name="Meheust R."/>
            <person name="Jaffe A.L."/>
            <person name="Seitz K."/>
            <person name="Gong X."/>
            <person name="Baker B.J."/>
            <person name="Banfield J.F."/>
        </authorList>
    </citation>
    <scope>NUCLEOTIDE SEQUENCE</scope>
    <source>
        <strain evidence="7">RIFCSPLOWO2_01_FULL_43_13</strain>
    </source>
</reference>
<dbReference type="EMBL" id="JAGVWB010000033">
    <property type="protein sequence ID" value="MBS3058704.1"/>
    <property type="molecule type" value="Genomic_DNA"/>
</dbReference>
<protein>
    <submittedName>
        <fullName evidence="7">DUF92 domain-containing protein</fullName>
    </submittedName>
</protein>
<feature type="transmembrane region" description="Helical" evidence="6">
    <location>
        <begin position="211"/>
        <end position="229"/>
    </location>
</feature>
<dbReference type="GO" id="GO:0016020">
    <property type="term" value="C:membrane"/>
    <property type="evidence" value="ECO:0007669"/>
    <property type="project" value="UniProtKB-SubCell"/>
</dbReference>
<organism evidence="7 8">
    <name type="scientific">Candidatus Iainarchaeum sp</name>
    <dbReference type="NCBI Taxonomy" id="3101447"/>
    <lineage>
        <taxon>Archaea</taxon>
        <taxon>Candidatus Iainarchaeota</taxon>
        <taxon>Candidatus Iainarchaeia</taxon>
        <taxon>Candidatus Iainarchaeales</taxon>
        <taxon>Candidatus Iainarchaeaceae</taxon>
        <taxon>Candidatus Iainarchaeum</taxon>
    </lineage>
</organism>
<sequence length="230" mass="24279">MNNTEEIAILLATLVLFSIISYRKKALDKQGIIAGNIVGILIYFFGRAAFSTGLIPFFLIVLFFTLAEFATRYARLLRKTHHEIRSIGNILGNSGAALIALVFASPIGFFAAVSCALADTASSEIGLLSRKKPRLITSLKQVRAGTDGAVSKLGNAAAIAGAVAIALIHYALFQDLKAFGVIAFAGVFGMLVDSVLGASLQKQGILNNSNVNFLSCGIAAIAAALLYAYF</sequence>
<evidence type="ECO:0000256" key="2">
    <source>
        <dbReference type="ARBA" id="ARBA00009012"/>
    </source>
</evidence>
<keyword evidence="3 6" id="KW-0812">Transmembrane</keyword>
<dbReference type="InterPro" id="IPR002794">
    <property type="entry name" value="DUF92_TMEM19"/>
</dbReference>
<evidence type="ECO:0000313" key="8">
    <source>
        <dbReference type="Proteomes" id="UP000680185"/>
    </source>
</evidence>
<dbReference type="AlphaFoldDB" id="A0A8T4KXB7"/>